<organism evidence="1 2">
    <name type="scientific">Malaciobacter halophilus</name>
    <dbReference type="NCBI Taxonomy" id="197482"/>
    <lineage>
        <taxon>Bacteria</taxon>
        <taxon>Pseudomonadati</taxon>
        <taxon>Campylobacterota</taxon>
        <taxon>Epsilonproteobacteria</taxon>
        <taxon>Campylobacterales</taxon>
        <taxon>Arcobacteraceae</taxon>
        <taxon>Malaciobacter</taxon>
    </lineage>
</organism>
<dbReference type="RefSeq" id="WP_101185381.1">
    <property type="nucleotide sequence ID" value="NZ_CP031218.1"/>
</dbReference>
<evidence type="ECO:0000313" key="2">
    <source>
        <dbReference type="Proteomes" id="UP000233248"/>
    </source>
</evidence>
<dbReference type="KEGG" id="ahs:AHALO_1081"/>
<proteinExistence type="predicted"/>
<dbReference type="Proteomes" id="UP000233248">
    <property type="component" value="Unassembled WGS sequence"/>
</dbReference>
<dbReference type="EMBL" id="NXIF01000039">
    <property type="protein sequence ID" value="PKI80230.1"/>
    <property type="molecule type" value="Genomic_DNA"/>
</dbReference>
<reference evidence="1 2" key="1">
    <citation type="submission" date="2017-09" db="EMBL/GenBank/DDBJ databases">
        <title>Genomics of the genus Arcobacter.</title>
        <authorList>
            <person name="Perez-Cataluna A."/>
            <person name="Figueras M.J."/>
            <person name="Salas-Masso N."/>
        </authorList>
    </citation>
    <scope>NUCLEOTIDE SEQUENCE [LARGE SCALE GENOMIC DNA]</scope>
    <source>
        <strain evidence="1 2">DSM 18005</strain>
    </source>
</reference>
<gene>
    <name evidence="1" type="ORF">CP960_10390</name>
</gene>
<comment type="caution">
    <text evidence="1">The sequence shown here is derived from an EMBL/GenBank/DDBJ whole genome shotgun (WGS) entry which is preliminary data.</text>
</comment>
<evidence type="ECO:0000313" key="1">
    <source>
        <dbReference type="EMBL" id="PKI80230.1"/>
    </source>
</evidence>
<accession>A0A2N1J101</accession>
<keyword evidence="2" id="KW-1185">Reference proteome</keyword>
<dbReference type="OrthoDB" id="5333102at2"/>
<name>A0A2N1J101_9BACT</name>
<protein>
    <submittedName>
        <fullName evidence="1">Uncharacterized protein</fullName>
    </submittedName>
</protein>
<sequence length="251" mass="29605">MQYFGVFQTKYEEVFLTESYLYISHDEEDRLTIKELKDKIKTNKLRKKNIIGTIFLYNPIVTPLGFDSNSFLLEQDFKQYDEMVEIKIETYMTIFKNAMATCEECKGKLIQVRNLFNLNEKNIDASKLLMKFNSDLEKYNSSQNTEFDRDIMYLDAQNLIPSGKFVFFSWGEKINAKEFVYIDDYARLIYENCKQLGKKIAFVYKEEKSLEGAEQLLQFATPMQNIKTKNSISQAINESFKEFPPKITSYK</sequence>
<dbReference type="AlphaFoldDB" id="A0A2N1J101"/>